<name>A0A7C1IFB9_9CREN</name>
<protein>
    <submittedName>
        <fullName evidence="1">Uncharacterized protein</fullName>
    </submittedName>
</protein>
<proteinExistence type="predicted"/>
<dbReference type="AlphaFoldDB" id="A0A7C1IFB9"/>
<accession>A0A7C1IFB9</accession>
<dbReference type="EMBL" id="DSDY01000087">
    <property type="protein sequence ID" value="HDS10491.1"/>
    <property type="molecule type" value="Genomic_DNA"/>
</dbReference>
<comment type="caution">
    <text evidence="1">The sequence shown here is derived from an EMBL/GenBank/DDBJ whole genome shotgun (WGS) entry which is preliminary data.</text>
</comment>
<reference evidence="1" key="1">
    <citation type="journal article" date="2020" name="mSystems">
        <title>Genome- and Community-Level Interaction Insights into Carbon Utilization and Element Cycling Functions of Hydrothermarchaeota in Hydrothermal Sediment.</title>
        <authorList>
            <person name="Zhou Z."/>
            <person name="Liu Y."/>
            <person name="Xu W."/>
            <person name="Pan J."/>
            <person name="Luo Z.H."/>
            <person name="Li M."/>
        </authorList>
    </citation>
    <scope>NUCLEOTIDE SEQUENCE [LARGE SCALE GENOMIC DNA]</scope>
    <source>
        <strain evidence="1">SpSt-123</strain>
    </source>
</reference>
<organism evidence="1">
    <name type="scientific">Fervidicoccus fontis</name>
    <dbReference type="NCBI Taxonomy" id="683846"/>
    <lineage>
        <taxon>Archaea</taxon>
        <taxon>Thermoproteota</taxon>
        <taxon>Thermoprotei</taxon>
        <taxon>Fervidicoccales</taxon>
        <taxon>Fervidicoccaceae</taxon>
        <taxon>Fervidicoccus</taxon>
    </lineage>
</organism>
<sequence length="71" mass="7947">MDTEELRIDNCSGNPDNIARIINDVRGKVAMGAKKIIVRIPKGSFVECLDILRTISTEFIYLSIEVYEDGS</sequence>
<gene>
    <name evidence="1" type="ORF">ENO04_02550</name>
</gene>
<evidence type="ECO:0000313" key="1">
    <source>
        <dbReference type="EMBL" id="HDS10491.1"/>
    </source>
</evidence>